<dbReference type="SUPFAM" id="SSF53448">
    <property type="entry name" value="Nucleotide-diphospho-sugar transferases"/>
    <property type="match status" value="1"/>
</dbReference>
<dbReference type="CDD" id="cd03801">
    <property type="entry name" value="GT4_PimA-like"/>
    <property type="match status" value="1"/>
</dbReference>
<dbReference type="AlphaFoldDB" id="A0A267MHT6"/>
<evidence type="ECO:0000259" key="1">
    <source>
        <dbReference type="Pfam" id="PF00535"/>
    </source>
</evidence>
<gene>
    <name evidence="2" type="ORF">CCE28_11540</name>
</gene>
<organism evidence="2 3">
    <name type="scientific">Anaeromicrobium sediminis</name>
    <dbReference type="NCBI Taxonomy" id="1478221"/>
    <lineage>
        <taxon>Bacteria</taxon>
        <taxon>Bacillati</taxon>
        <taxon>Bacillota</taxon>
        <taxon>Clostridia</taxon>
        <taxon>Peptostreptococcales</taxon>
        <taxon>Thermotaleaceae</taxon>
        <taxon>Anaeromicrobium</taxon>
    </lineage>
</organism>
<accession>A0A267MHT6</accession>
<feature type="domain" description="Glycosyltransferase 2-like" evidence="1">
    <location>
        <begin position="24"/>
        <end position="190"/>
    </location>
</feature>
<dbReference type="Gene3D" id="3.90.550.10">
    <property type="entry name" value="Spore Coat Polysaccharide Biosynthesis Protein SpsA, Chain A"/>
    <property type="match status" value="1"/>
</dbReference>
<dbReference type="Pfam" id="PF13692">
    <property type="entry name" value="Glyco_trans_1_4"/>
    <property type="match status" value="1"/>
</dbReference>
<evidence type="ECO:0000313" key="3">
    <source>
        <dbReference type="Proteomes" id="UP000216024"/>
    </source>
</evidence>
<dbReference type="OrthoDB" id="525353at2"/>
<sequence length="645" mass="75820">MIYFKNQNSSIKNTIDKFEKPIVSIIITVENNLNYINFCLQEIFKNKNNIPYEIIITHDSSNDENVNIYNDIGNIRTIRNGKNLSYILKCNNAVKYAKGKYILFLNNNTKVKKDWLKFLVDLIEKDELIGIVGSKLVDINGRLKQAGGIVFQDAGGWDYGKLDEAEKPEYNYVKEVDYISSVSMMIRKDLWEDIGGFDEGYTSDLYADIDLAFEIRKRGYKVMYQPESVVVYYEEKYNKKIKHCNDLDRKKIMNKWHGVLKKQHFERGKHVFWARDRSFDKRTILVIDRIIPQYDKDAGSRNTYQYLRLLAEMGLNVKFLGDSFCGDELYSRELQQLGIEVLYGTWYKANYKRWMKENAKKINYVYLNRPYIAIKYLEFIKRNTNAKIIYHGQDIHYVRELKKYEIDKNEKTLKRSENYKKIEHELFKQVDTIFTVSQTEQKLIKDIVPNKEVIKIPIFYYELCKKKLTSFESRKNIMFVGGFKHPPNVDGIKWFVKKIFPNILKKIPSMKFYIIGSNPTKEILDLNSDNIIVKGFVSDEELANLYNQVKLVVIPLRYGAGVKGKTIEAIYNQVPIVTTNFGIEGLTEINEVITPHNKANEFAQQIVDIYFDNEKLTKISQSYIKYIEKYFMKKNAVDQVKIALK</sequence>
<dbReference type="InterPro" id="IPR001173">
    <property type="entry name" value="Glyco_trans_2-like"/>
</dbReference>
<proteinExistence type="predicted"/>
<comment type="caution">
    <text evidence="2">The sequence shown here is derived from an EMBL/GenBank/DDBJ whole genome shotgun (WGS) entry which is preliminary data.</text>
</comment>
<name>A0A267MHT6_9FIRM</name>
<dbReference type="SUPFAM" id="SSF53756">
    <property type="entry name" value="UDP-Glycosyltransferase/glycogen phosphorylase"/>
    <property type="match status" value="1"/>
</dbReference>
<dbReference type="PANTHER" id="PTHR43179:SF7">
    <property type="entry name" value="RHAMNOSYLTRANSFERASE WBBL"/>
    <property type="match status" value="1"/>
</dbReference>
<reference evidence="2 3" key="1">
    <citation type="submission" date="2017-06" db="EMBL/GenBank/DDBJ databases">
        <title>Draft genome sequence of anaerobic fermentative bacterium Anaeromicrobium sediminis DY2726D isolated from West Pacific Ocean sediments.</title>
        <authorList>
            <person name="Zeng X."/>
        </authorList>
    </citation>
    <scope>NUCLEOTIDE SEQUENCE [LARGE SCALE GENOMIC DNA]</scope>
    <source>
        <strain evidence="2 3">DY2726D</strain>
    </source>
</reference>
<dbReference type="PANTHER" id="PTHR43179">
    <property type="entry name" value="RHAMNOSYLTRANSFERASE WBBL"/>
    <property type="match status" value="1"/>
</dbReference>
<dbReference type="Pfam" id="PF00535">
    <property type="entry name" value="Glycos_transf_2"/>
    <property type="match status" value="1"/>
</dbReference>
<dbReference type="InterPro" id="IPR029044">
    <property type="entry name" value="Nucleotide-diphossugar_trans"/>
</dbReference>
<keyword evidence="3" id="KW-1185">Reference proteome</keyword>
<protein>
    <recommendedName>
        <fullName evidence="1">Glycosyltransferase 2-like domain-containing protein</fullName>
    </recommendedName>
</protein>
<evidence type="ECO:0000313" key="2">
    <source>
        <dbReference type="EMBL" id="PAB59144.1"/>
    </source>
</evidence>
<dbReference type="Gene3D" id="3.40.50.2000">
    <property type="entry name" value="Glycogen Phosphorylase B"/>
    <property type="match status" value="1"/>
</dbReference>
<dbReference type="EMBL" id="NIBG01000009">
    <property type="protein sequence ID" value="PAB59144.1"/>
    <property type="molecule type" value="Genomic_DNA"/>
</dbReference>
<dbReference type="Proteomes" id="UP000216024">
    <property type="component" value="Unassembled WGS sequence"/>
</dbReference>
<dbReference type="RefSeq" id="WP_095133874.1">
    <property type="nucleotide sequence ID" value="NZ_NIBG01000009.1"/>
</dbReference>
<dbReference type="CDD" id="cd04186">
    <property type="entry name" value="GT_2_like_c"/>
    <property type="match status" value="1"/>
</dbReference>